<proteinExistence type="predicted"/>
<evidence type="ECO:0000313" key="1">
    <source>
        <dbReference type="EMBL" id="EXB23825.1"/>
    </source>
</evidence>
<reference evidence="2" key="1">
    <citation type="submission" date="2013-01" db="EMBL/GenBank/DDBJ databases">
        <title>Draft Genome Sequence of a Mulberry Tree, Morus notabilis C.K. Schneid.</title>
        <authorList>
            <person name="He N."/>
            <person name="Zhao S."/>
        </authorList>
    </citation>
    <scope>NUCLEOTIDE SEQUENCE</scope>
</reference>
<name>W9QIV5_9ROSA</name>
<sequence length="88" mass="9802">MMVCDLLRDEIAPSFTIGHDKIPVSIGRTKSSTESLPREIASLLQVSRSPTESLTYRRNLPGDLNAFIFWGSPATTPLDDEEQIQINL</sequence>
<dbReference type="AlphaFoldDB" id="W9QIV5"/>
<organism evidence="1 2">
    <name type="scientific">Morus notabilis</name>
    <dbReference type="NCBI Taxonomy" id="981085"/>
    <lineage>
        <taxon>Eukaryota</taxon>
        <taxon>Viridiplantae</taxon>
        <taxon>Streptophyta</taxon>
        <taxon>Embryophyta</taxon>
        <taxon>Tracheophyta</taxon>
        <taxon>Spermatophyta</taxon>
        <taxon>Magnoliopsida</taxon>
        <taxon>eudicotyledons</taxon>
        <taxon>Gunneridae</taxon>
        <taxon>Pentapetalae</taxon>
        <taxon>rosids</taxon>
        <taxon>fabids</taxon>
        <taxon>Rosales</taxon>
        <taxon>Moraceae</taxon>
        <taxon>Moreae</taxon>
        <taxon>Morus</taxon>
    </lineage>
</organism>
<gene>
    <name evidence="1" type="ORF">L484_009586</name>
</gene>
<keyword evidence="2" id="KW-1185">Reference proteome</keyword>
<dbReference type="Proteomes" id="UP000030645">
    <property type="component" value="Unassembled WGS sequence"/>
</dbReference>
<protein>
    <submittedName>
        <fullName evidence="1">Uncharacterized protein</fullName>
    </submittedName>
</protein>
<accession>W9QIV5</accession>
<evidence type="ECO:0000313" key="2">
    <source>
        <dbReference type="Proteomes" id="UP000030645"/>
    </source>
</evidence>
<dbReference type="EMBL" id="KE343326">
    <property type="protein sequence ID" value="EXB23825.1"/>
    <property type="molecule type" value="Genomic_DNA"/>
</dbReference>